<evidence type="ECO:0000256" key="3">
    <source>
        <dbReference type="SAM" id="MobiDB-lite"/>
    </source>
</evidence>
<comment type="caution">
    <text evidence="4">The sequence shown here is derived from an EMBL/GenBank/DDBJ whole genome shotgun (WGS) entry which is preliminary data.</text>
</comment>
<organism evidence="4 5">
    <name type="scientific">Pleodorina starrii</name>
    <dbReference type="NCBI Taxonomy" id="330485"/>
    <lineage>
        <taxon>Eukaryota</taxon>
        <taxon>Viridiplantae</taxon>
        <taxon>Chlorophyta</taxon>
        <taxon>core chlorophytes</taxon>
        <taxon>Chlorophyceae</taxon>
        <taxon>CS clade</taxon>
        <taxon>Chlamydomonadales</taxon>
        <taxon>Volvocaceae</taxon>
        <taxon>Pleodorina</taxon>
    </lineage>
</organism>
<keyword evidence="5" id="KW-1185">Reference proteome</keyword>
<feature type="region of interest" description="Disordered" evidence="3">
    <location>
        <begin position="492"/>
        <end position="511"/>
    </location>
</feature>
<feature type="transmembrane region" description="Helical" evidence="2">
    <location>
        <begin position="237"/>
        <end position="256"/>
    </location>
</feature>
<dbReference type="GO" id="GO:0016020">
    <property type="term" value="C:membrane"/>
    <property type="evidence" value="ECO:0007669"/>
    <property type="project" value="InterPro"/>
</dbReference>
<dbReference type="Proteomes" id="UP001165080">
    <property type="component" value="Unassembled WGS sequence"/>
</dbReference>
<keyword evidence="2" id="KW-0812">Transmembrane</keyword>
<accession>A0A9W6BMF7</accession>
<dbReference type="OrthoDB" id="2126698at2759"/>
<dbReference type="AlphaFoldDB" id="A0A9W6BMF7"/>
<reference evidence="4 5" key="1">
    <citation type="journal article" date="2023" name="Commun. Biol.">
        <title>Reorganization of the ancestral sex-determining regions during the evolution of trioecy in Pleodorina starrii.</title>
        <authorList>
            <person name="Takahashi K."/>
            <person name="Suzuki S."/>
            <person name="Kawai-Toyooka H."/>
            <person name="Yamamoto K."/>
            <person name="Hamaji T."/>
            <person name="Ootsuki R."/>
            <person name="Yamaguchi H."/>
            <person name="Kawachi M."/>
            <person name="Higashiyama T."/>
            <person name="Nozaki H."/>
        </authorList>
    </citation>
    <scope>NUCLEOTIDE SEQUENCE [LARGE SCALE GENOMIC DNA]</scope>
    <source>
        <strain evidence="4 5">NIES-4479</strain>
    </source>
</reference>
<feature type="transmembrane region" description="Helical" evidence="2">
    <location>
        <begin position="316"/>
        <end position="339"/>
    </location>
</feature>
<dbReference type="NCBIfam" id="TIGR00797">
    <property type="entry name" value="matE"/>
    <property type="match status" value="1"/>
</dbReference>
<evidence type="ECO:0000256" key="2">
    <source>
        <dbReference type="RuleBase" id="RU004914"/>
    </source>
</evidence>
<keyword evidence="2" id="KW-0472">Membrane</keyword>
<feature type="transmembrane region" description="Helical" evidence="2">
    <location>
        <begin position="203"/>
        <end position="225"/>
    </location>
</feature>
<feature type="transmembrane region" description="Helical" evidence="2">
    <location>
        <begin position="428"/>
        <end position="450"/>
    </location>
</feature>
<dbReference type="Pfam" id="PF01554">
    <property type="entry name" value="MatE"/>
    <property type="match status" value="2"/>
</dbReference>
<dbReference type="EMBL" id="BRXU01000010">
    <property type="protein sequence ID" value="GLC54455.1"/>
    <property type="molecule type" value="Genomic_DNA"/>
</dbReference>
<evidence type="ECO:0000313" key="5">
    <source>
        <dbReference type="Proteomes" id="UP001165080"/>
    </source>
</evidence>
<feature type="transmembrane region" description="Helical" evidence="2">
    <location>
        <begin position="129"/>
        <end position="152"/>
    </location>
</feature>
<evidence type="ECO:0000313" key="4">
    <source>
        <dbReference type="EMBL" id="GLC54455.1"/>
    </source>
</evidence>
<dbReference type="PANTHER" id="PTHR11206">
    <property type="entry name" value="MULTIDRUG RESISTANCE PROTEIN"/>
    <property type="match status" value="1"/>
</dbReference>
<dbReference type="GO" id="GO:0042910">
    <property type="term" value="F:xenobiotic transmembrane transporter activity"/>
    <property type="evidence" value="ECO:0007669"/>
    <property type="project" value="InterPro"/>
</dbReference>
<protein>
    <recommendedName>
        <fullName evidence="2">Protein DETOXIFICATION</fullName>
    </recommendedName>
    <alternativeName>
        <fullName evidence="2">Multidrug and toxic compound extrusion protein</fullName>
    </alternativeName>
</protein>
<feature type="transmembrane region" description="Helical" evidence="2">
    <location>
        <begin position="456"/>
        <end position="477"/>
    </location>
</feature>
<comment type="similarity">
    <text evidence="1 2">Belongs to the multi antimicrobial extrusion (MATE) (TC 2.A.66.1) family.</text>
</comment>
<evidence type="ECO:0000256" key="1">
    <source>
        <dbReference type="ARBA" id="ARBA00010199"/>
    </source>
</evidence>
<dbReference type="GO" id="GO:0015297">
    <property type="term" value="F:antiporter activity"/>
    <property type="evidence" value="ECO:0007669"/>
    <property type="project" value="InterPro"/>
</dbReference>
<feature type="compositionally biased region" description="Basic and acidic residues" evidence="3">
    <location>
        <begin position="1"/>
        <end position="13"/>
    </location>
</feature>
<sequence>MDKAREEEQRRMSEPLLAGAAKDAEPTEPGPEELGGFGVFSIMKNLAQMCIMFVPLLLNLTCAYGINLSTLAFVGHLGTDTLAAAALGTSIVGMLGRTVMYGLVGGLDTLASQAYGAGNLAAMGGHFRVAVLFLLLHLAPLLGLLGALPLLLQREETAADLGFMAGRYVRLMLPALVFECLNRPMNSVLVAQRITAPQMTIQVIALALHISTNYVLIHLLGLGYLGGAVATSCTAAYVFLMTSSYVLCSGLGPRVWGGAGLQTPTWKDLRSFARLSYPACVMKCAESWGFSFMTVAAGKLPDPGTAVSAASISFNIYGVLFMCFSAFAVTTCTQVGNALGAGSARGARHAALTSLCTSPLLWVGIATLLVEPHTQRLLTLIFTDGKDASLSAHLHRMLVLVAALELFDGSQVVMTGVIQGAGKQRLGMLVNVIAFYVVAIPAALGLAFGLHWGVEGMYTGMMLGPAIQAAAYAAIILKLDWREEARKVAARAAARHGSRGNGEGEGEGEAS</sequence>
<proteinExistence type="inferred from homology"/>
<feature type="region of interest" description="Disordered" evidence="3">
    <location>
        <begin position="1"/>
        <end position="30"/>
    </location>
</feature>
<dbReference type="InterPro" id="IPR002528">
    <property type="entry name" value="MATE_fam"/>
</dbReference>
<name>A0A9W6BMF7_9CHLO</name>
<keyword evidence="2" id="KW-1133">Transmembrane helix</keyword>
<gene>
    <name evidence="4" type="primary">PLEST005052</name>
    <name evidence="4" type="ORF">PLESTB_000865400</name>
</gene>
<comment type="caution">
    <text evidence="2">Lacks conserved residue(s) required for the propagation of feature annotation.</text>
</comment>
<feature type="transmembrane region" description="Helical" evidence="2">
    <location>
        <begin position="81"/>
        <end position="104"/>
    </location>
</feature>
<feature type="transmembrane region" description="Helical" evidence="2">
    <location>
        <begin position="50"/>
        <end position="75"/>
    </location>
</feature>